<proteinExistence type="inferred from homology"/>
<dbReference type="Gene3D" id="3.40.50.720">
    <property type="entry name" value="NAD(P)-binding Rossmann-like Domain"/>
    <property type="match status" value="1"/>
</dbReference>
<dbReference type="SUPFAM" id="SSF51735">
    <property type="entry name" value="NAD(P)-binding Rossmann-fold domains"/>
    <property type="match status" value="1"/>
</dbReference>
<evidence type="ECO:0008006" key="6">
    <source>
        <dbReference type="Google" id="ProtNLM"/>
    </source>
</evidence>
<reference evidence="4 5" key="1">
    <citation type="journal article" date="2023" name="Sci. Data">
        <title>Genome assembly of the Korean intertidal mud-creeper Batillaria attramentaria.</title>
        <authorList>
            <person name="Patra A.K."/>
            <person name="Ho P.T."/>
            <person name="Jun S."/>
            <person name="Lee S.J."/>
            <person name="Kim Y."/>
            <person name="Won Y.J."/>
        </authorList>
    </citation>
    <scope>NUCLEOTIDE SEQUENCE [LARGE SCALE GENOMIC DNA]</scope>
    <source>
        <strain evidence="4">Wonlab-2016</strain>
    </source>
</reference>
<dbReference type="FunFam" id="3.40.50.720:FF:000047">
    <property type="entry name" value="NADP-dependent L-serine/L-allo-threonine dehydrogenase"/>
    <property type="match status" value="1"/>
</dbReference>
<dbReference type="PRINTS" id="PR00081">
    <property type="entry name" value="GDHRDH"/>
</dbReference>
<dbReference type="EMBL" id="JACVVK020000050">
    <property type="protein sequence ID" value="KAK7498616.1"/>
    <property type="molecule type" value="Genomic_DNA"/>
</dbReference>
<comment type="similarity">
    <text evidence="1 3">Belongs to the short-chain dehydrogenases/reductases (SDR) family.</text>
</comment>
<dbReference type="AlphaFoldDB" id="A0ABD0LHD4"/>
<dbReference type="PANTHER" id="PTHR43115">
    <property type="entry name" value="DEHYDROGENASE/REDUCTASE SDR FAMILY MEMBER 11"/>
    <property type="match status" value="1"/>
</dbReference>
<evidence type="ECO:0000313" key="5">
    <source>
        <dbReference type="Proteomes" id="UP001519460"/>
    </source>
</evidence>
<dbReference type="Proteomes" id="UP001519460">
    <property type="component" value="Unassembled WGS sequence"/>
</dbReference>
<dbReference type="PRINTS" id="PR00080">
    <property type="entry name" value="SDRFAMILY"/>
</dbReference>
<dbReference type="InterPro" id="IPR002347">
    <property type="entry name" value="SDR_fam"/>
</dbReference>
<evidence type="ECO:0000256" key="3">
    <source>
        <dbReference type="RuleBase" id="RU000363"/>
    </source>
</evidence>
<organism evidence="4 5">
    <name type="scientific">Batillaria attramentaria</name>
    <dbReference type="NCBI Taxonomy" id="370345"/>
    <lineage>
        <taxon>Eukaryota</taxon>
        <taxon>Metazoa</taxon>
        <taxon>Spiralia</taxon>
        <taxon>Lophotrochozoa</taxon>
        <taxon>Mollusca</taxon>
        <taxon>Gastropoda</taxon>
        <taxon>Caenogastropoda</taxon>
        <taxon>Sorbeoconcha</taxon>
        <taxon>Cerithioidea</taxon>
        <taxon>Batillariidae</taxon>
        <taxon>Batillaria</taxon>
    </lineage>
</organism>
<evidence type="ECO:0000256" key="1">
    <source>
        <dbReference type="ARBA" id="ARBA00006484"/>
    </source>
</evidence>
<dbReference type="PANTHER" id="PTHR43115:SF4">
    <property type="entry name" value="DEHYDROGENASE_REDUCTASE SDR FAMILY MEMBER 11"/>
    <property type="match status" value="1"/>
</dbReference>
<evidence type="ECO:0000256" key="2">
    <source>
        <dbReference type="ARBA" id="ARBA00023002"/>
    </source>
</evidence>
<dbReference type="Pfam" id="PF00106">
    <property type="entry name" value="adh_short"/>
    <property type="match status" value="1"/>
</dbReference>
<comment type="caution">
    <text evidence="4">The sequence shown here is derived from an EMBL/GenBank/DDBJ whole genome shotgun (WGS) entry which is preliminary data.</text>
</comment>
<keyword evidence="5" id="KW-1185">Reference proteome</keyword>
<dbReference type="GO" id="GO:0016616">
    <property type="term" value="F:oxidoreductase activity, acting on the CH-OH group of donors, NAD or NADP as acceptor"/>
    <property type="evidence" value="ECO:0007669"/>
    <property type="project" value="UniProtKB-ARBA"/>
</dbReference>
<sequence length="254" mass="28092">MERWAGRIALITGASSGIGYEVVKSLVSHGMKVIGCARNIEPIQKLAADMAQEKGSITAIRCDLTKEDDIKGMFDKIRTTSNLGGVDVIVNSAGMGLEAPLLSGETSQWREMLEVNILGLLACTREAVKLMEEKKVDDGHIFLLNSMSGHRVVPNKNIHFYGATKFMITALTEGIRNELREKKTRTRVTALSPAVVETDFFARMYHDKERSQKFLSSMKFLEAKDVVDALVYALSAPPHVQVHDILVRGTEQIS</sequence>
<keyword evidence="2" id="KW-0560">Oxidoreductase</keyword>
<evidence type="ECO:0000313" key="4">
    <source>
        <dbReference type="EMBL" id="KAK7498616.1"/>
    </source>
</evidence>
<accession>A0ABD0LHD4</accession>
<gene>
    <name evidence="4" type="ORF">BaRGS_00010276</name>
</gene>
<protein>
    <recommendedName>
        <fullName evidence="6">Dehydrogenase/reductase SDR family member 11</fullName>
    </recommendedName>
</protein>
<dbReference type="InterPro" id="IPR036291">
    <property type="entry name" value="NAD(P)-bd_dom_sf"/>
</dbReference>
<name>A0ABD0LHD4_9CAEN</name>